<dbReference type="InterPro" id="IPR001789">
    <property type="entry name" value="Sig_transdc_resp-reg_receiver"/>
</dbReference>
<dbReference type="Gene3D" id="1.10.10.10">
    <property type="entry name" value="Winged helix-like DNA-binding domain superfamily/Winged helix DNA-binding domain"/>
    <property type="match status" value="1"/>
</dbReference>
<name>A0ABR9ZYU6_9FIRM</name>
<dbReference type="EMBL" id="JADKNH010000018">
    <property type="protein sequence ID" value="MBF4695633.1"/>
    <property type="molecule type" value="Genomic_DNA"/>
</dbReference>
<dbReference type="SMART" id="SM00448">
    <property type="entry name" value="REC"/>
    <property type="match status" value="1"/>
</dbReference>
<dbReference type="InterPro" id="IPR051271">
    <property type="entry name" value="2C-system_Tx_regulators"/>
</dbReference>
<comment type="caution">
    <text evidence="5">The sequence shown here is derived from an EMBL/GenBank/DDBJ whole genome shotgun (WGS) entry which is preliminary data.</text>
</comment>
<reference evidence="5 6" key="1">
    <citation type="submission" date="2020-11" db="EMBL/GenBank/DDBJ databases">
        <title>Fusibacter basophilias sp. nov.</title>
        <authorList>
            <person name="Qiu D."/>
        </authorList>
    </citation>
    <scope>NUCLEOTIDE SEQUENCE [LARGE SCALE GENOMIC DNA]</scope>
    <source>
        <strain evidence="5 6">Q10-2</strain>
    </source>
</reference>
<comment type="function">
    <text evidence="2">May play the central regulatory role in sporulation. It may be an element of the effector pathway responsible for the activation of sporulation genes in response to nutritional stress. Spo0A may act in concert with spo0H (a sigma factor) to control the expression of some genes that are critical to the sporulation process.</text>
</comment>
<keyword evidence="6" id="KW-1185">Reference proteome</keyword>
<feature type="modified residue" description="4-aspartylphosphate" evidence="3">
    <location>
        <position position="55"/>
    </location>
</feature>
<dbReference type="Gene3D" id="3.40.50.2300">
    <property type="match status" value="1"/>
</dbReference>
<evidence type="ECO:0000256" key="2">
    <source>
        <dbReference type="ARBA" id="ARBA00024867"/>
    </source>
</evidence>
<evidence type="ECO:0000259" key="4">
    <source>
        <dbReference type="PROSITE" id="PS50110"/>
    </source>
</evidence>
<dbReference type="PANTHER" id="PTHR45526:SF1">
    <property type="entry name" value="TRANSCRIPTIONAL REGULATORY PROTEIN DCUR-RELATED"/>
    <property type="match status" value="1"/>
</dbReference>
<evidence type="ECO:0000256" key="3">
    <source>
        <dbReference type="PROSITE-ProRule" id="PRU00169"/>
    </source>
</evidence>
<dbReference type="Pfam" id="PF00072">
    <property type="entry name" value="Response_reg"/>
    <property type="match status" value="1"/>
</dbReference>
<dbReference type="InterPro" id="IPR036390">
    <property type="entry name" value="WH_DNA-bd_sf"/>
</dbReference>
<dbReference type="InterPro" id="IPR011006">
    <property type="entry name" value="CheY-like_superfamily"/>
</dbReference>
<dbReference type="InterPro" id="IPR036388">
    <property type="entry name" value="WH-like_DNA-bd_sf"/>
</dbReference>
<keyword evidence="3" id="KW-0597">Phosphoprotein</keyword>
<dbReference type="SUPFAM" id="SSF52172">
    <property type="entry name" value="CheY-like"/>
    <property type="match status" value="1"/>
</dbReference>
<organism evidence="5 6">
    <name type="scientific">Fusibacter ferrireducens</name>
    <dbReference type="NCBI Taxonomy" id="2785058"/>
    <lineage>
        <taxon>Bacteria</taxon>
        <taxon>Bacillati</taxon>
        <taxon>Bacillota</taxon>
        <taxon>Clostridia</taxon>
        <taxon>Eubacteriales</taxon>
        <taxon>Eubacteriales Family XII. Incertae Sedis</taxon>
        <taxon>Fusibacter</taxon>
    </lineage>
</organism>
<dbReference type="PROSITE" id="PS50110">
    <property type="entry name" value="RESPONSE_REGULATORY"/>
    <property type="match status" value="1"/>
</dbReference>
<sequence>MDKTLTILSIDDDESIRFALKAVIESQGWIAVTAENVAVGLESYKEFKPDLILIDYHMPRINGFEGVRMIRALDEEVPIIVFTIDESQELADRFLEVGATDFAMKPIRTPDIISRIKLHIKLIQTRETSHLKPKVTLTPTKGIGMATLELVLDALAKVDDFITVEEISDISGLAYQTTYRYLQYLSAENIVEVKSTYGKVGRPKQTYKRI</sequence>
<evidence type="ECO:0000256" key="1">
    <source>
        <dbReference type="ARBA" id="ARBA00018672"/>
    </source>
</evidence>
<proteinExistence type="predicted"/>
<dbReference type="Proteomes" id="UP000614200">
    <property type="component" value="Unassembled WGS sequence"/>
</dbReference>
<feature type="domain" description="Response regulatory" evidence="4">
    <location>
        <begin position="6"/>
        <end position="120"/>
    </location>
</feature>
<dbReference type="RefSeq" id="WP_194703872.1">
    <property type="nucleotide sequence ID" value="NZ_JADKNH010000018.1"/>
</dbReference>
<evidence type="ECO:0000313" key="5">
    <source>
        <dbReference type="EMBL" id="MBF4695633.1"/>
    </source>
</evidence>
<dbReference type="SUPFAM" id="SSF46785">
    <property type="entry name" value="Winged helix' DNA-binding domain"/>
    <property type="match status" value="1"/>
</dbReference>
<dbReference type="PANTHER" id="PTHR45526">
    <property type="entry name" value="TRANSCRIPTIONAL REGULATORY PROTEIN DPIA"/>
    <property type="match status" value="1"/>
</dbReference>
<accession>A0ABR9ZYU6</accession>
<gene>
    <name evidence="5" type="ORF">ISU02_21270</name>
</gene>
<protein>
    <recommendedName>
        <fullName evidence="1">Stage 0 sporulation protein A homolog</fullName>
    </recommendedName>
</protein>
<evidence type="ECO:0000313" key="6">
    <source>
        <dbReference type="Proteomes" id="UP000614200"/>
    </source>
</evidence>